<organism evidence="2 3">
    <name type="scientific">Marinobacter confluentis</name>
    <dbReference type="NCBI Taxonomy" id="1697557"/>
    <lineage>
        <taxon>Bacteria</taxon>
        <taxon>Pseudomonadati</taxon>
        <taxon>Pseudomonadota</taxon>
        <taxon>Gammaproteobacteria</taxon>
        <taxon>Pseudomonadales</taxon>
        <taxon>Marinobacteraceae</taxon>
        <taxon>Marinobacter</taxon>
    </lineage>
</organism>
<evidence type="ECO:0000256" key="1">
    <source>
        <dbReference type="SAM" id="MobiDB-lite"/>
    </source>
</evidence>
<dbReference type="Proteomes" id="UP000298325">
    <property type="component" value="Unassembled WGS sequence"/>
</dbReference>
<comment type="caution">
    <text evidence="2">The sequence shown here is derived from an EMBL/GenBank/DDBJ whole genome shotgun (WGS) entry which is preliminary data.</text>
</comment>
<dbReference type="OrthoDB" id="6363842at2"/>
<dbReference type="AlphaFoldDB" id="A0A4Z1C738"/>
<sequence length="224" mass="24484">MKRRHILLSVERVRTTFLALLGLAVITGCSSGMSRVQTWEGSVENSGQAAVLSAPGAVNISEVNGRSMTSFMIDDLSVDYELLPGENLVVFTYKTIWSKAERVDDGESKVHVVETPKQTLTINAEPGETYQFDIERPQTREQAMAQAQDFQVALVDSSGNTVATSSPWVASDSRQVANRAPVPASRKPAASADSSADSTLDQLKALWGDASEDEKREFLRWAFE</sequence>
<dbReference type="PROSITE" id="PS51257">
    <property type="entry name" value="PROKAR_LIPOPROTEIN"/>
    <property type="match status" value="1"/>
</dbReference>
<evidence type="ECO:0000313" key="3">
    <source>
        <dbReference type="Proteomes" id="UP000298325"/>
    </source>
</evidence>
<evidence type="ECO:0000313" key="2">
    <source>
        <dbReference type="EMBL" id="TGN38465.1"/>
    </source>
</evidence>
<dbReference type="EMBL" id="SRPF01000005">
    <property type="protein sequence ID" value="TGN38465.1"/>
    <property type="molecule type" value="Genomic_DNA"/>
</dbReference>
<dbReference type="InterPro" id="IPR018635">
    <property type="entry name" value="UPF0319"/>
</dbReference>
<feature type="compositionally biased region" description="Low complexity" evidence="1">
    <location>
        <begin position="189"/>
        <end position="198"/>
    </location>
</feature>
<feature type="region of interest" description="Disordered" evidence="1">
    <location>
        <begin position="165"/>
        <end position="199"/>
    </location>
</feature>
<reference evidence="2 3" key="1">
    <citation type="submission" date="2019-04" db="EMBL/GenBank/DDBJ databases">
        <authorList>
            <person name="Park S."/>
            <person name="Yoon J.-H."/>
        </authorList>
    </citation>
    <scope>NUCLEOTIDE SEQUENCE [LARGE SCALE GENOMIC DNA]</scope>
    <source>
        <strain evidence="2 3">HJM-18</strain>
    </source>
</reference>
<name>A0A4Z1C738_9GAMM</name>
<keyword evidence="3" id="KW-1185">Reference proteome</keyword>
<protein>
    <submittedName>
        <fullName evidence="2">DUF2057 domain-containing protein</fullName>
    </submittedName>
</protein>
<proteinExistence type="predicted"/>
<accession>A0A4Z1C738</accession>
<dbReference type="Pfam" id="PF09829">
    <property type="entry name" value="DUF2057"/>
    <property type="match status" value="1"/>
</dbReference>
<feature type="compositionally biased region" description="Polar residues" evidence="1">
    <location>
        <begin position="165"/>
        <end position="176"/>
    </location>
</feature>
<dbReference type="RefSeq" id="WP_135804264.1">
    <property type="nucleotide sequence ID" value="NZ_SRPF01000005.1"/>
</dbReference>
<gene>
    <name evidence="2" type="ORF">E5Q11_14940</name>
</gene>